<evidence type="ECO:0000313" key="2">
    <source>
        <dbReference type="Proteomes" id="UP000024836"/>
    </source>
</evidence>
<name>A0A058ZNL6_9RHOB</name>
<sequence length="248" mass="26256">MTLDHSDWIALFGAGAQLSMWHMRGDQLVSKEHAAELPSDTPVIGCGIGKTEPRAVPCAPLPDRLSPQIIEGRKMHLVAPLRNASPLHLTKGAELEIAGFVALNPDFDGVLCIPGPSTIWAHISAQEVVSFQSFATPKLAAALKATDVETLDETTLSDVMTRPERLAGRLDSAQVSGDAAMMASALIGAELAATRPYWLGQQVALITGGALTSLYEAAISAQGMPPLRKDGAEMQIAGLCEARKRLTV</sequence>
<dbReference type="EMBL" id="AQQY01000002">
    <property type="protein sequence ID" value="KCV82815.1"/>
    <property type="molecule type" value="Genomic_DNA"/>
</dbReference>
<dbReference type="eggNOG" id="COG3734">
    <property type="taxonomic scope" value="Bacteria"/>
</dbReference>
<accession>A0A058ZNL6</accession>
<dbReference type="Proteomes" id="UP000024836">
    <property type="component" value="Unassembled WGS sequence"/>
</dbReference>
<dbReference type="InterPro" id="IPR007729">
    <property type="entry name" value="DGOK"/>
</dbReference>
<gene>
    <name evidence="1" type="ORF">ATO10_04377</name>
</gene>
<keyword evidence="2" id="KW-1185">Reference proteome</keyword>
<evidence type="ECO:0000313" key="1">
    <source>
        <dbReference type="EMBL" id="KCV82815.1"/>
    </source>
</evidence>
<reference evidence="1 2" key="1">
    <citation type="submission" date="2013-04" db="EMBL/GenBank/DDBJ databases">
        <title>Shimia sp. 22II-S11-Z10 Genome Sequencing.</title>
        <authorList>
            <person name="Lai Q."/>
            <person name="Li G."/>
            <person name="Shao Z."/>
        </authorList>
    </citation>
    <scope>NUCLEOTIDE SEQUENCE [LARGE SCALE GENOMIC DNA]</scope>
    <source>
        <strain evidence="2">22II-S11-Z10</strain>
    </source>
</reference>
<dbReference type="GO" id="GO:0008671">
    <property type="term" value="F:2-dehydro-3-deoxygalactonokinase activity"/>
    <property type="evidence" value="ECO:0007669"/>
    <property type="project" value="InterPro"/>
</dbReference>
<dbReference type="InterPro" id="IPR042257">
    <property type="entry name" value="DGOK_C"/>
</dbReference>
<dbReference type="OrthoDB" id="256574at2"/>
<keyword evidence="1" id="KW-0418">Kinase</keyword>
<dbReference type="GO" id="GO:0034194">
    <property type="term" value="P:D-galactonate catabolic process"/>
    <property type="evidence" value="ECO:0007669"/>
    <property type="project" value="InterPro"/>
</dbReference>
<dbReference type="RefSeq" id="WP_051597945.1">
    <property type="nucleotide sequence ID" value="NZ_AQQY01000002.1"/>
</dbReference>
<dbReference type="PATRIC" id="fig|1461693.3.peg.894"/>
<dbReference type="Gene3D" id="3.30.420.310">
    <property type="entry name" value="2-keto-3-deoxy-galactonokinase, C-terminal domain"/>
    <property type="match status" value="2"/>
</dbReference>
<proteinExistence type="predicted"/>
<protein>
    <submittedName>
        <fullName evidence="1">2-dehydro-3-deoxygalactonokinase</fullName>
    </submittedName>
</protein>
<comment type="caution">
    <text evidence="1">The sequence shown here is derived from an EMBL/GenBank/DDBJ whole genome shotgun (WGS) entry which is preliminary data.</text>
</comment>
<dbReference type="STRING" id="1461693.ATO10_04377"/>
<dbReference type="Pfam" id="PF05035">
    <property type="entry name" value="DGOK"/>
    <property type="match status" value="2"/>
</dbReference>
<organism evidence="1 2">
    <name type="scientific">Actibacterium atlanticum</name>
    <dbReference type="NCBI Taxonomy" id="1461693"/>
    <lineage>
        <taxon>Bacteria</taxon>
        <taxon>Pseudomonadati</taxon>
        <taxon>Pseudomonadota</taxon>
        <taxon>Alphaproteobacteria</taxon>
        <taxon>Rhodobacterales</taxon>
        <taxon>Roseobacteraceae</taxon>
        <taxon>Actibacterium</taxon>
    </lineage>
</organism>
<dbReference type="AlphaFoldDB" id="A0A058ZNL6"/>
<keyword evidence="1" id="KW-0808">Transferase</keyword>